<feature type="region of interest" description="Disordered" evidence="1">
    <location>
        <begin position="173"/>
        <end position="196"/>
    </location>
</feature>
<keyword evidence="3" id="KW-1185">Reference proteome</keyword>
<comment type="caution">
    <text evidence="2">The sequence shown here is derived from an EMBL/GenBank/DDBJ whole genome shotgun (WGS) entry which is preliminary data.</text>
</comment>
<evidence type="ECO:0000313" key="3">
    <source>
        <dbReference type="Proteomes" id="UP000614350"/>
    </source>
</evidence>
<sequence>MVKVDTSFEKVLPLGPRTRLDFLAVATVTDATTEQRGEEALEFMKNSWKPSGAILGIMLPLLSISYYCQGGHPTSLVLSELAFQGCFPEGWGFRLRPTEMLTAASCLQQLKARLRVLCSKPDNPSPWTDVIKTKYEIGSQPLGRGSGRANACLTITAVAAAVVAAAIGASAATAPGSDEKQKGEELEKGMQRVRIN</sequence>
<protein>
    <submittedName>
        <fullName evidence="2">Uncharacterized protein</fullName>
    </submittedName>
</protein>
<dbReference type="AlphaFoldDB" id="A0A834K2K1"/>
<name>A0A834K2K1_VESVU</name>
<evidence type="ECO:0000313" key="2">
    <source>
        <dbReference type="EMBL" id="KAF7398968.1"/>
    </source>
</evidence>
<dbReference type="Proteomes" id="UP000614350">
    <property type="component" value="Unassembled WGS sequence"/>
</dbReference>
<organism evidence="2 3">
    <name type="scientific">Vespula vulgaris</name>
    <name type="common">Yellow jacket</name>
    <name type="synonym">Wasp</name>
    <dbReference type="NCBI Taxonomy" id="7454"/>
    <lineage>
        <taxon>Eukaryota</taxon>
        <taxon>Metazoa</taxon>
        <taxon>Ecdysozoa</taxon>
        <taxon>Arthropoda</taxon>
        <taxon>Hexapoda</taxon>
        <taxon>Insecta</taxon>
        <taxon>Pterygota</taxon>
        <taxon>Neoptera</taxon>
        <taxon>Endopterygota</taxon>
        <taxon>Hymenoptera</taxon>
        <taxon>Apocrita</taxon>
        <taxon>Aculeata</taxon>
        <taxon>Vespoidea</taxon>
        <taxon>Vespidae</taxon>
        <taxon>Vespinae</taxon>
        <taxon>Vespula</taxon>
    </lineage>
</organism>
<reference evidence="2" key="1">
    <citation type="journal article" date="2020" name="G3 (Bethesda)">
        <title>High-Quality Assemblies for Three Invasive Social Wasps from the &lt;i&gt;Vespula&lt;/i&gt; Genus.</title>
        <authorList>
            <person name="Harrop T.W.R."/>
            <person name="Guhlin J."/>
            <person name="McLaughlin G.M."/>
            <person name="Permina E."/>
            <person name="Stockwell P."/>
            <person name="Gilligan J."/>
            <person name="Le Lec M.F."/>
            <person name="Gruber M.A.M."/>
            <person name="Quinn O."/>
            <person name="Lovegrove M."/>
            <person name="Duncan E.J."/>
            <person name="Remnant E.J."/>
            <person name="Van Eeckhoven J."/>
            <person name="Graham B."/>
            <person name="Knapp R.A."/>
            <person name="Langford K.W."/>
            <person name="Kronenberg Z."/>
            <person name="Press M.O."/>
            <person name="Eacker S.M."/>
            <person name="Wilson-Rankin E.E."/>
            <person name="Purcell J."/>
            <person name="Lester P.J."/>
            <person name="Dearden P.K."/>
        </authorList>
    </citation>
    <scope>NUCLEOTIDE SEQUENCE</scope>
    <source>
        <strain evidence="2">Marl-1</strain>
    </source>
</reference>
<dbReference type="EMBL" id="JACSEA010000006">
    <property type="protein sequence ID" value="KAF7398968.1"/>
    <property type="molecule type" value="Genomic_DNA"/>
</dbReference>
<feature type="compositionally biased region" description="Basic and acidic residues" evidence="1">
    <location>
        <begin position="177"/>
        <end position="190"/>
    </location>
</feature>
<proteinExistence type="predicted"/>
<accession>A0A834K2K1</accession>
<gene>
    <name evidence="2" type="ORF">HZH66_006865</name>
</gene>
<evidence type="ECO:0000256" key="1">
    <source>
        <dbReference type="SAM" id="MobiDB-lite"/>
    </source>
</evidence>